<evidence type="ECO:0000256" key="8">
    <source>
        <dbReference type="ARBA" id="ARBA00022842"/>
    </source>
</evidence>
<feature type="domain" description="Alpha-D-phosphohexomutase alpha/beta/alpha" evidence="14">
    <location>
        <begin position="267"/>
        <end position="373"/>
    </location>
</feature>
<evidence type="ECO:0000256" key="2">
    <source>
        <dbReference type="ARBA" id="ARBA00001946"/>
    </source>
</evidence>
<comment type="similarity">
    <text evidence="4 10">Belongs to the phosphohexose mutase family.</text>
</comment>
<evidence type="ECO:0000256" key="10">
    <source>
        <dbReference type="RuleBase" id="RU004326"/>
    </source>
</evidence>
<evidence type="ECO:0000256" key="7">
    <source>
        <dbReference type="ARBA" id="ARBA00022723"/>
    </source>
</evidence>
<dbReference type="CDD" id="cd03089">
    <property type="entry name" value="PMM_PGM"/>
    <property type="match status" value="1"/>
</dbReference>
<dbReference type="PANTHER" id="PTHR43771">
    <property type="entry name" value="PHOSPHOMANNOMUTASE"/>
    <property type="match status" value="1"/>
</dbReference>
<dbReference type="PANTHER" id="PTHR43771:SF2">
    <property type="entry name" value="PHOSPHOMANNOMUTASE_PHOSPHOGLUCOMUTASE"/>
    <property type="match status" value="1"/>
</dbReference>
<evidence type="ECO:0000256" key="6">
    <source>
        <dbReference type="ARBA" id="ARBA00022553"/>
    </source>
</evidence>
<dbReference type="EMBL" id="LN614827">
    <property type="protein sequence ID" value="CEG57970.1"/>
    <property type="molecule type" value="Genomic_DNA"/>
</dbReference>
<organism evidence="15 16">
    <name type="scientific">Legionella fallonii LLAP-10</name>
    <dbReference type="NCBI Taxonomy" id="1212491"/>
    <lineage>
        <taxon>Bacteria</taxon>
        <taxon>Pseudomonadati</taxon>
        <taxon>Pseudomonadota</taxon>
        <taxon>Gammaproteobacteria</taxon>
        <taxon>Legionellales</taxon>
        <taxon>Legionellaceae</taxon>
        <taxon>Legionella</taxon>
    </lineage>
</organism>
<evidence type="ECO:0000256" key="9">
    <source>
        <dbReference type="ARBA" id="ARBA00023235"/>
    </source>
</evidence>
<accession>A0A098G927</accession>
<evidence type="ECO:0000256" key="1">
    <source>
        <dbReference type="ARBA" id="ARBA00000586"/>
    </source>
</evidence>
<dbReference type="Pfam" id="PF00408">
    <property type="entry name" value="PGM_PMM_IV"/>
    <property type="match status" value="1"/>
</dbReference>
<comment type="cofactor">
    <cofactor evidence="2">
        <name>Mg(2+)</name>
        <dbReference type="ChEBI" id="CHEBI:18420"/>
    </cofactor>
</comment>
<dbReference type="OrthoDB" id="9803322at2"/>
<dbReference type="HOGENOM" id="CLU_016950_9_1_6"/>
<dbReference type="EC" id="5.4.2.8" evidence="5"/>
<comment type="catalytic activity">
    <reaction evidence="1">
        <text>alpha-D-mannose 1-phosphate = D-mannose 6-phosphate</text>
        <dbReference type="Rhea" id="RHEA:11140"/>
        <dbReference type="ChEBI" id="CHEBI:58409"/>
        <dbReference type="ChEBI" id="CHEBI:58735"/>
        <dbReference type="EC" id="5.4.2.8"/>
    </reaction>
</comment>
<proteinExistence type="inferred from homology"/>
<dbReference type="SUPFAM" id="SSF53738">
    <property type="entry name" value="Phosphoglucomutase, first 3 domains"/>
    <property type="match status" value="3"/>
</dbReference>
<dbReference type="Pfam" id="PF02880">
    <property type="entry name" value="PGM_PMM_III"/>
    <property type="match status" value="1"/>
</dbReference>
<gene>
    <name evidence="15" type="primary">algC</name>
    <name evidence="15" type="ORF">LFA_2600</name>
</gene>
<dbReference type="InterPro" id="IPR036900">
    <property type="entry name" value="A-D-PHexomutase_C_sf"/>
</dbReference>
<evidence type="ECO:0000256" key="4">
    <source>
        <dbReference type="ARBA" id="ARBA00010231"/>
    </source>
</evidence>
<reference evidence="16" key="1">
    <citation type="submission" date="2014-09" db="EMBL/GenBank/DDBJ databases">
        <authorList>
            <person name="Gomez-Valero L."/>
        </authorList>
    </citation>
    <scope>NUCLEOTIDE SEQUENCE [LARGE SCALE GENOMIC DNA]</scope>
    <source>
        <strain evidence="16">ATCC700992</strain>
    </source>
</reference>
<dbReference type="InterPro" id="IPR016055">
    <property type="entry name" value="A-D-PHexomutase_a/b/a-I/II/III"/>
</dbReference>
<dbReference type="Gene3D" id="3.40.120.10">
    <property type="entry name" value="Alpha-D-Glucose-1,6-Bisphosphate, subunit A, domain 3"/>
    <property type="match status" value="3"/>
</dbReference>
<evidence type="ECO:0000256" key="5">
    <source>
        <dbReference type="ARBA" id="ARBA00012730"/>
    </source>
</evidence>
<dbReference type="RefSeq" id="WP_045096376.1">
    <property type="nucleotide sequence ID" value="NZ_LN614827.1"/>
</dbReference>
<evidence type="ECO:0000259" key="13">
    <source>
        <dbReference type="Pfam" id="PF02879"/>
    </source>
</evidence>
<dbReference type="GO" id="GO:0005975">
    <property type="term" value="P:carbohydrate metabolic process"/>
    <property type="evidence" value="ECO:0007669"/>
    <property type="project" value="InterPro"/>
</dbReference>
<dbReference type="Gene3D" id="3.30.310.50">
    <property type="entry name" value="Alpha-D-phosphohexomutase, C-terminal domain"/>
    <property type="match status" value="1"/>
</dbReference>
<keyword evidence="9 15" id="KW-0413">Isomerase</keyword>
<protein>
    <recommendedName>
        <fullName evidence="5">phosphomannomutase</fullName>
        <ecNumber evidence="5">5.4.2.8</ecNumber>
    </recommendedName>
</protein>
<keyword evidence="7 10" id="KW-0479">Metal-binding</keyword>
<feature type="domain" description="Alpha-D-phosphohexomutase alpha/beta/alpha" evidence="12">
    <location>
        <begin position="13"/>
        <end position="139"/>
    </location>
</feature>
<dbReference type="Proteomes" id="UP000032430">
    <property type="component" value="Chromosome I"/>
</dbReference>
<dbReference type="InterPro" id="IPR005843">
    <property type="entry name" value="A-D-PHexomutase_C"/>
</dbReference>
<sequence>MSKSYLIKPPLSIFKEYDVRSQIGEDLNENTYYTLGLAIGTELQEIHGLHVLLLCRDSRASSHSFTESLIKGLLESGTRIIDIGCLPTPVLHFAMYDLQCQSGLMVTASHNPVDYNGLKITLGGKNYYGNRLRALYQRIMDKKFFLDKEGRGKLLQYPPEQVINKYIRVIKGRMGRLKKFRVVVDCGNGVAGHAAPQLLTALGCEVIPLYCDVQSTFTNHHPDPSVEENLSDLRQAVLEQNADLGVAFDGDGDRLGVVDNHGCIIPSDYMLLAFADALLKKEPNVGVVFDIKCTQHLNEYILTRKGRPIMTRSGMAHIMAGMSEHKAAIGGEYCGHFYFNDRWLQYDDGIYAAARTIEMLSEYKEDSHHFFEQFPKSLSTNELKINITEHLKEEFMRQLILHAPMHIGGELIYIDGLRVNLANAWGLVRPSNTGPYLTLRFEAKTYDAMQDIKGLFRRLITMINPLLELPF</sequence>
<evidence type="ECO:0000313" key="16">
    <source>
        <dbReference type="Proteomes" id="UP000032430"/>
    </source>
</evidence>
<dbReference type="GO" id="GO:0000287">
    <property type="term" value="F:magnesium ion binding"/>
    <property type="evidence" value="ECO:0007669"/>
    <property type="project" value="InterPro"/>
</dbReference>
<dbReference type="KEGG" id="lfa:LFA_2600"/>
<dbReference type="InterPro" id="IPR005841">
    <property type="entry name" value="Alpha-D-phosphohexomutase_SF"/>
</dbReference>
<name>A0A098G927_9GAMM</name>
<dbReference type="PRINTS" id="PR00509">
    <property type="entry name" value="PGMPMM"/>
</dbReference>
<dbReference type="AlphaFoldDB" id="A0A098G927"/>
<evidence type="ECO:0000256" key="3">
    <source>
        <dbReference type="ARBA" id="ARBA00004699"/>
    </source>
</evidence>
<dbReference type="GO" id="GO:0004615">
    <property type="term" value="F:phosphomannomutase activity"/>
    <property type="evidence" value="ECO:0007669"/>
    <property type="project" value="UniProtKB-EC"/>
</dbReference>
<dbReference type="SUPFAM" id="SSF55957">
    <property type="entry name" value="Phosphoglucomutase, C-terminal domain"/>
    <property type="match status" value="1"/>
</dbReference>
<dbReference type="PROSITE" id="PS00710">
    <property type="entry name" value="PGM_PMM"/>
    <property type="match status" value="1"/>
</dbReference>
<dbReference type="InterPro" id="IPR016066">
    <property type="entry name" value="A-D-PHexomutase_CS"/>
</dbReference>
<comment type="pathway">
    <text evidence="3">Nucleotide-sugar biosynthesis; GDP-alpha-D-mannose biosynthesis; alpha-D-mannose 1-phosphate from D-fructose 6-phosphate: step 2/2.</text>
</comment>
<evidence type="ECO:0000259" key="11">
    <source>
        <dbReference type="Pfam" id="PF00408"/>
    </source>
</evidence>
<keyword evidence="8 10" id="KW-0460">Magnesium</keyword>
<evidence type="ECO:0000259" key="12">
    <source>
        <dbReference type="Pfam" id="PF02878"/>
    </source>
</evidence>
<dbReference type="STRING" id="1212491.LFA_2600"/>
<feature type="domain" description="Alpha-D-phosphohexomutase C-terminal" evidence="11">
    <location>
        <begin position="414"/>
        <end position="454"/>
    </location>
</feature>
<dbReference type="Pfam" id="PF02878">
    <property type="entry name" value="PGM_PMM_I"/>
    <property type="match status" value="1"/>
</dbReference>
<dbReference type="InterPro" id="IPR005846">
    <property type="entry name" value="A-D-PHexomutase_a/b/a-III"/>
</dbReference>
<evidence type="ECO:0000313" key="15">
    <source>
        <dbReference type="EMBL" id="CEG57970.1"/>
    </source>
</evidence>
<dbReference type="InterPro" id="IPR005844">
    <property type="entry name" value="A-D-PHexomutase_a/b/a-I"/>
</dbReference>
<dbReference type="Pfam" id="PF02879">
    <property type="entry name" value="PGM_PMM_II"/>
    <property type="match status" value="1"/>
</dbReference>
<keyword evidence="6" id="KW-0597">Phosphoprotein</keyword>
<feature type="domain" description="Alpha-D-phosphohexomutase alpha/beta/alpha" evidence="13">
    <location>
        <begin position="169"/>
        <end position="262"/>
    </location>
</feature>
<evidence type="ECO:0000259" key="14">
    <source>
        <dbReference type="Pfam" id="PF02880"/>
    </source>
</evidence>
<keyword evidence="16" id="KW-1185">Reference proteome</keyword>
<dbReference type="InterPro" id="IPR005845">
    <property type="entry name" value="A-D-PHexomutase_a/b/a-II"/>
</dbReference>